<proteinExistence type="predicted"/>
<protein>
    <submittedName>
        <fullName evidence="1">Uncharacterized protein</fullName>
    </submittedName>
</protein>
<dbReference type="Proteomes" id="UP001055072">
    <property type="component" value="Unassembled WGS sequence"/>
</dbReference>
<accession>A0ACB8U6A1</accession>
<keyword evidence="2" id="KW-1185">Reference proteome</keyword>
<organism evidence="1 2">
    <name type="scientific">Irpex rosettiformis</name>
    <dbReference type="NCBI Taxonomy" id="378272"/>
    <lineage>
        <taxon>Eukaryota</taxon>
        <taxon>Fungi</taxon>
        <taxon>Dikarya</taxon>
        <taxon>Basidiomycota</taxon>
        <taxon>Agaricomycotina</taxon>
        <taxon>Agaricomycetes</taxon>
        <taxon>Polyporales</taxon>
        <taxon>Irpicaceae</taxon>
        <taxon>Irpex</taxon>
    </lineage>
</organism>
<reference evidence="1" key="1">
    <citation type="journal article" date="2021" name="Environ. Microbiol.">
        <title>Gene family expansions and transcriptome signatures uncover fungal adaptations to wood decay.</title>
        <authorList>
            <person name="Hage H."/>
            <person name="Miyauchi S."/>
            <person name="Viragh M."/>
            <person name="Drula E."/>
            <person name="Min B."/>
            <person name="Chaduli D."/>
            <person name="Navarro D."/>
            <person name="Favel A."/>
            <person name="Norest M."/>
            <person name="Lesage-Meessen L."/>
            <person name="Balint B."/>
            <person name="Merenyi Z."/>
            <person name="de Eugenio L."/>
            <person name="Morin E."/>
            <person name="Martinez A.T."/>
            <person name="Baldrian P."/>
            <person name="Stursova M."/>
            <person name="Martinez M.J."/>
            <person name="Novotny C."/>
            <person name="Magnuson J.K."/>
            <person name="Spatafora J.W."/>
            <person name="Maurice S."/>
            <person name="Pangilinan J."/>
            <person name="Andreopoulos W."/>
            <person name="LaButti K."/>
            <person name="Hundley H."/>
            <person name="Na H."/>
            <person name="Kuo A."/>
            <person name="Barry K."/>
            <person name="Lipzen A."/>
            <person name="Henrissat B."/>
            <person name="Riley R."/>
            <person name="Ahrendt S."/>
            <person name="Nagy L.G."/>
            <person name="Grigoriev I.V."/>
            <person name="Martin F."/>
            <person name="Rosso M.N."/>
        </authorList>
    </citation>
    <scope>NUCLEOTIDE SEQUENCE</scope>
    <source>
        <strain evidence="1">CBS 384.51</strain>
    </source>
</reference>
<comment type="caution">
    <text evidence="1">The sequence shown here is derived from an EMBL/GenBank/DDBJ whole genome shotgun (WGS) entry which is preliminary data.</text>
</comment>
<sequence length="1117" mass="125451">MNRALRTGKAAVQKTPFINTVDLSWIPNNMTWSKIKPALRCALAAWVSLLFLLITDLSVMLGQATAVLMPPNSPFIAVLEQEITLMIFASIAWAWACLGLFLANLTRTNVDPTASSAEIISGQFLEATPSVIHSIFLFVGSTFFLFLKAKFGPGPFLVPAVLACICLDVSICTAALFPYAAYNTGKLVVVPLAIHSALAVFLSATFFPSTVTAQYTTSIRAVLDPISTFLKEHRKILKMDPSSEEFSQTIGILRGLRNKSEGGLTATAVWFRLLQRDIVWGRFAPADVGGIQWWVRRIVARADGMDVYFTLIEPTREKWPQTPAPSAPGTPTAARSRATSPVASSRNSVASPQTPMDDRTPTQSPTPSEHHRSMSDRLGRYDLNVSVARRRHARHHNESESRPQSPLHTTLTRHLHEVFQRRRHHKRTRTIDHDDHLHFSLLQWAHALSFPSRTSMDPNASQGTVGVFESQRYLALEAQRLSNRESPKLTEHFIKLLSEACDGLLEESQKGLQQVNLWLAGVREGKWESRARADARRKERLDCLENAKNDLDAEIKRFRTENRHRVLDPYRIAFDPKHSESGFGAPPHKHLFHCYTYEYHILQLAMYISGALGEITDLEKERKRAKLWIPTFAATFLFWWDRWNGSSDMDRSDDEDPDVVQYMDPEESNDPDLGETKRRDPDALPPANLFELVMFWLYKAFAGLRGGNFVFAVKAGLLTVALSLPYHFKSSATFALATLTVVYSFIGQLTIARFRGDTTFGLVARIIATFFGGLLGTVLWYISSGNGKGNAYGLAAVCAVSFPFIFFGRLYWPVPPVSNLIFFVTAIVVLGFSWQDTHFPTGYVYFGIDVSWRRFVLVTVGVTAAFLASFLPPAVTLRSYQRRMMSTTVTEIGSVYCGVLSFANTQGTYEVDRGTIVQSLIAIRLKLKRSLVLRTNIVYEFSLRGRWPAERYQKILEVQLQIAYLLSHLMSVVERLEPAWRRAFLRRTRFMDADFQGDVLAVISMISTALRTGHPLPQITPCPLLDRYMLNQHGLNVIRNEADDDYGLPRTMTLDTLANEQYMCFSVGCTTAFGIIVRLDRLMLATKELVGEQYHIHGVGLTSYGAFTDASSPGTPR</sequence>
<gene>
    <name evidence="1" type="ORF">BDY19DRAFT_888753</name>
</gene>
<dbReference type="EMBL" id="MU274909">
    <property type="protein sequence ID" value="KAI0089790.1"/>
    <property type="molecule type" value="Genomic_DNA"/>
</dbReference>
<name>A0ACB8U6A1_9APHY</name>
<evidence type="ECO:0000313" key="1">
    <source>
        <dbReference type="EMBL" id="KAI0089790.1"/>
    </source>
</evidence>
<evidence type="ECO:0000313" key="2">
    <source>
        <dbReference type="Proteomes" id="UP001055072"/>
    </source>
</evidence>